<organism evidence="1 2">
    <name type="scientific">Falsiroseomonas selenitidurans</name>
    <dbReference type="NCBI Taxonomy" id="2716335"/>
    <lineage>
        <taxon>Bacteria</taxon>
        <taxon>Pseudomonadati</taxon>
        <taxon>Pseudomonadota</taxon>
        <taxon>Alphaproteobacteria</taxon>
        <taxon>Acetobacterales</taxon>
        <taxon>Roseomonadaceae</taxon>
        <taxon>Falsiroseomonas</taxon>
    </lineage>
</organism>
<name>A0ABX1E7T2_9PROT</name>
<sequence length="53" mass="5691">MDIVERMIGTVGHAFAFRPGVVIPDWTLVTEPMAREALALDPGGSPGRVGKDR</sequence>
<keyword evidence="2" id="KW-1185">Reference proteome</keyword>
<gene>
    <name evidence="1" type="ORF">HEQ75_20605</name>
</gene>
<evidence type="ECO:0000313" key="2">
    <source>
        <dbReference type="Proteomes" id="UP000787635"/>
    </source>
</evidence>
<dbReference type="EMBL" id="JAAVNE010000041">
    <property type="protein sequence ID" value="NKC33275.1"/>
    <property type="molecule type" value="Genomic_DNA"/>
</dbReference>
<dbReference type="Proteomes" id="UP000787635">
    <property type="component" value="Unassembled WGS sequence"/>
</dbReference>
<dbReference type="RefSeq" id="WP_168034000.1">
    <property type="nucleotide sequence ID" value="NZ_JAAVNE010000041.1"/>
</dbReference>
<evidence type="ECO:0000313" key="1">
    <source>
        <dbReference type="EMBL" id="NKC33275.1"/>
    </source>
</evidence>
<comment type="caution">
    <text evidence="1">The sequence shown here is derived from an EMBL/GenBank/DDBJ whole genome shotgun (WGS) entry which is preliminary data.</text>
</comment>
<reference evidence="1 2" key="1">
    <citation type="submission" date="2020-03" db="EMBL/GenBank/DDBJ databases">
        <title>Roseomonas selenitidurans sp. nov. isolated from urban soil.</title>
        <authorList>
            <person name="Liu H."/>
        </authorList>
    </citation>
    <scope>NUCLEOTIDE SEQUENCE [LARGE SCALE GENOMIC DNA]</scope>
    <source>
        <strain evidence="1 2">BU-1</strain>
    </source>
</reference>
<protein>
    <submittedName>
        <fullName evidence="1">Uncharacterized protein</fullName>
    </submittedName>
</protein>
<accession>A0ABX1E7T2</accession>
<proteinExistence type="predicted"/>